<dbReference type="EMBL" id="HBFX01061211">
    <property type="protein sequence ID" value="CAD8985908.1"/>
    <property type="molecule type" value="Transcribed_RNA"/>
</dbReference>
<organism evidence="2">
    <name type="scientific">Hemiselmis andersenii</name>
    <name type="common">Cryptophyte alga</name>
    <dbReference type="NCBI Taxonomy" id="464988"/>
    <lineage>
        <taxon>Eukaryota</taxon>
        <taxon>Cryptophyceae</taxon>
        <taxon>Cryptomonadales</taxon>
        <taxon>Hemiselmidaceae</taxon>
        <taxon>Hemiselmis</taxon>
    </lineage>
</organism>
<feature type="region of interest" description="Disordered" evidence="1">
    <location>
        <begin position="202"/>
        <end position="268"/>
    </location>
</feature>
<protein>
    <submittedName>
        <fullName evidence="2">Uncharacterized protein</fullName>
    </submittedName>
</protein>
<accession>A0A6U5CKJ4</accession>
<feature type="region of interest" description="Disordered" evidence="1">
    <location>
        <begin position="1"/>
        <end position="28"/>
    </location>
</feature>
<name>A0A6U5CKJ4_HEMAN</name>
<feature type="region of interest" description="Disordered" evidence="1">
    <location>
        <begin position="116"/>
        <end position="190"/>
    </location>
</feature>
<feature type="compositionally biased region" description="Polar residues" evidence="1">
    <location>
        <begin position="257"/>
        <end position="268"/>
    </location>
</feature>
<evidence type="ECO:0000256" key="1">
    <source>
        <dbReference type="SAM" id="MobiDB-lite"/>
    </source>
</evidence>
<feature type="compositionally biased region" description="Low complexity" evidence="1">
    <location>
        <begin position="210"/>
        <end position="234"/>
    </location>
</feature>
<feature type="compositionally biased region" description="Low complexity" evidence="1">
    <location>
        <begin position="126"/>
        <end position="143"/>
    </location>
</feature>
<evidence type="ECO:0000313" key="2">
    <source>
        <dbReference type="EMBL" id="CAD8985908.1"/>
    </source>
</evidence>
<reference evidence="2" key="1">
    <citation type="submission" date="2021-01" db="EMBL/GenBank/DDBJ databases">
        <authorList>
            <person name="Corre E."/>
            <person name="Pelletier E."/>
            <person name="Niang G."/>
            <person name="Scheremetjew M."/>
            <person name="Finn R."/>
            <person name="Kale V."/>
            <person name="Holt S."/>
            <person name="Cochrane G."/>
            <person name="Meng A."/>
            <person name="Brown T."/>
            <person name="Cohen L."/>
        </authorList>
    </citation>
    <scope>NUCLEOTIDE SEQUENCE</scope>
    <source>
        <strain evidence="2">CCMP644</strain>
    </source>
</reference>
<proteinExistence type="predicted"/>
<sequence length="268" mass="28208">MKRTRSGLSDVAEHRPTPVKKPSLPRPARSDGNVWAFHVFGTGATFHKDCFLYHFSNQFAESLGPFSSSYAHINGTAALEVVRRRRARAAASESEAEGKDRERGDVAVAQFLAAAPSEKGARGRTQQEQQHPQQQQLQQPQLRKQQRISSSGPARTPGREAEGRASHGGQAGDENGKPPAHPTAPPRERGVGFVALGRNTRSGNVITTNSSSSAPASDAGRSAGAGGAAACYSGTRSGYSSMVHGGGNGSSTTGSNIPNLQSTSPRLR</sequence>
<gene>
    <name evidence="2" type="ORF">HAND00432_LOCUS36921</name>
</gene>
<dbReference type="AlphaFoldDB" id="A0A6U5CKJ4"/>